<comment type="caution">
    <text evidence="2">The sequence shown here is derived from an EMBL/GenBank/DDBJ whole genome shotgun (WGS) entry which is preliminary data.</text>
</comment>
<keyword evidence="3" id="KW-1185">Reference proteome</keyword>
<sequence>MKIQVMLGTVLLTSFLSAQAAPGGAANPIETVCSSTVAELTEVQKVERLIEFVRGLEGATFIRNGTEHNCQEAANHLQAKWEKHKDKIGSAKDFITELASASGMTGEAYKIKFPDGTIAETKEVLMKELERIEQQ</sequence>
<keyword evidence="1" id="KW-0732">Signal</keyword>
<evidence type="ECO:0000313" key="3">
    <source>
        <dbReference type="Proteomes" id="UP001597641"/>
    </source>
</evidence>
<feature type="signal peptide" evidence="1">
    <location>
        <begin position="1"/>
        <end position="20"/>
    </location>
</feature>
<protein>
    <submittedName>
        <fullName evidence="2">DUF5329 family protein</fullName>
    </submittedName>
</protein>
<organism evidence="2 3">
    <name type="scientific">Pontibacter toksunensis</name>
    <dbReference type="NCBI Taxonomy" id="1332631"/>
    <lineage>
        <taxon>Bacteria</taxon>
        <taxon>Pseudomonadati</taxon>
        <taxon>Bacteroidota</taxon>
        <taxon>Cytophagia</taxon>
        <taxon>Cytophagales</taxon>
        <taxon>Hymenobacteraceae</taxon>
        <taxon>Pontibacter</taxon>
    </lineage>
</organism>
<reference evidence="3" key="1">
    <citation type="journal article" date="2019" name="Int. J. Syst. Evol. Microbiol.">
        <title>The Global Catalogue of Microorganisms (GCM) 10K type strain sequencing project: providing services to taxonomists for standard genome sequencing and annotation.</title>
        <authorList>
            <consortium name="The Broad Institute Genomics Platform"/>
            <consortium name="The Broad Institute Genome Sequencing Center for Infectious Disease"/>
            <person name="Wu L."/>
            <person name="Ma J."/>
        </authorList>
    </citation>
    <scope>NUCLEOTIDE SEQUENCE [LARGE SCALE GENOMIC DNA]</scope>
    <source>
        <strain evidence="3">KCTC 23984</strain>
    </source>
</reference>
<gene>
    <name evidence="2" type="ORF">ACFS7Z_06935</name>
</gene>
<dbReference type="RefSeq" id="WP_377482720.1">
    <property type="nucleotide sequence ID" value="NZ_JBHUOX010000004.1"/>
</dbReference>
<dbReference type="Proteomes" id="UP001597641">
    <property type="component" value="Unassembled WGS sequence"/>
</dbReference>
<dbReference type="Pfam" id="PF17263">
    <property type="entry name" value="DUF5329"/>
    <property type="match status" value="1"/>
</dbReference>
<accession>A0ABW6BQJ2</accession>
<feature type="chain" id="PRO_5046519864" evidence="1">
    <location>
        <begin position="21"/>
        <end position="135"/>
    </location>
</feature>
<name>A0ABW6BQJ2_9BACT</name>
<evidence type="ECO:0000313" key="2">
    <source>
        <dbReference type="EMBL" id="MFD3000089.1"/>
    </source>
</evidence>
<dbReference type="InterPro" id="IPR035242">
    <property type="entry name" value="DUF5329"/>
</dbReference>
<dbReference type="EMBL" id="JBHUOX010000004">
    <property type="protein sequence ID" value="MFD3000089.1"/>
    <property type="molecule type" value="Genomic_DNA"/>
</dbReference>
<proteinExistence type="predicted"/>
<evidence type="ECO:0000256" key="1">
    <source>
        <dbReference type="SAM" id="SignalP"/>
    </source>
</evidence>